<name>A0A9D4EW35_DREPO</name>
<reference evidence="2" key="1">
    <citation type="journal article" date="2019" name="bioRxiv">
        <title>The Genome of the Zebra Mussel, Dreissena polymorpha: A Resource for Invasive Species Research.</title>
        <authorList>
            <person name="McCartney M.A."/>
            <person name="Auch B."/>
            <person name="Kono T."/>
            <person name="Mallez S."/>
            <person name="Zhang Y."/>
            <person name="Obille A."/>
            <person name="Becker A."/>
            <person name="Abrahante J.E."/>
            <person name="Garbe J."/>
            <person name="Badalamenti J.P."/>
            <person name="Herman A."/>
            <person name="Mangelson H."/>
            <person name="Liachko I."/>
            <person name="Sullivan S."/>
            <person name="Sone E.D."/>
            <person name="Koren S."/>
            <person name="Silverstein K.A.T."/>
            <person name="Beckman K.B."/>
            <person name="Gohl D.M."/>
        </authorList>
    </citation>
    <scope>NUCLEOTIDE SEQUENCE</scope>
    <source>
        <strain evidence="2">Duluth1</strain>
        <tissue evidence="2">Whole animal</tissue>
    </source>
</reference>
<evidence type="ECO:0000256" key="1">
    <source>
        <dbReference type="SAM" id="MobiDB-lite"/>
    </source>
</evidence>
<reference evidence="2" key="2">
    <citation type="submission" date="2020-11" db="EMBL/GenBank/DDBJ databases">
        <authorList>
            <person name="McCartney M.A."/>
            <person name="Auch B."/>
            <person name="Kono T."/>
            <person name="Mallez S."/>
            <person name="Becker A."/>
            <person name="Gohl D.M."/>
            <person name="Silverstein K.A.T."/>
            <person name="Koren S."/>
            <person name="Bechman K.B."/>
            <person name="Herman A."/>
            <person name="Abrahante J.E."/>
            <person name="Garbe J."/>
        </authorList>
    </citation>
    <scope>NUCLEOTIDE SEQUENCE</scope>
    <source>
        <strain evidence="2">Duluth1</strain>
        <tissue evidence="2">Whole animal</tissue>
    </source>
</reference>
<organism evidence="2 3">
    <name type="scientific">Dreissena polymorpha</name>
    <name type="common">Zebra mussel</name>
    <name type="synonym">Mytilus polymorpha</name>
    <dbReference type="NCBI Taxonomy" id="45954"/>
    <lineage>
        <taxon>Eukaryota</taxon>
        <taxon>Metazoa</taxon>
        <taxon>Spiralia</taxon>
        <taxon>Lophotrochozoa</taxon>
        <taxon>Mollusca</taxon>
        <taxon>Bivalvia</taxon>
        <taxon>Autobranchia</taxon>
        <taxon>Heteroconchia</taxon>
        <taxon>Euheterodonta</taxon>
        <taxon>Imparidentia</taxon>
        <taxon>Neoheterodontei</taxon>
        <taxon>Myida</taxon>
        <taxon>Dreissenoidea</taxon>
        <taxon>Dreissenidae</taxon>
        <taxon>Dreissena</taxon>
    </lineage>
</organism>
<accession>A0A9D4EW35</accession>
<gene>
    <name evidence="2" type="ORF">DPMN_163169</name>
</gene>
<keyword evidence="3" id="KW-1185">Reference proteome</keyword>
<dbReference type="EMBL" id="JAIWYP010000008">
    <property type="protein sequence ID" value="KAH3785085.1"/>
    <property type="molecule type" value="Genomic_DNA"/>
</dbReference>
<feature type="region of interest" description="Disordered" evidence="1">
    <location>
        <begin position="1"/>
        <end position="20"/>
    </location>
</feature>
<proteinExistence type="predicted"/>
<dbReference type="Proteomes" id="UP000828390">
    <property type="component" value="Unassembled WGS sequence"/>
</dbReference>
<dbReference type="AlphaFoldDB" id="A0A9D4EW35"/>
<protein>
    <submittedName>
        <fullName evidence="2">Uncharacterized protein</fullName>
    </submittedName>
</protein>
<comment type="caution">
    <text evidence="2">The sequence shown here is derived from an EMBL/GenBank/DDBJ whole genome shotgun (WGS) entry which is preliminary data.</text>
</comment>
<evidence type="ECO:0000313" key="3">
    <source>
        <dbReference type="Proteomes" id="UP000828390"/>
    </source>
</evidence>
<evidence type="ECO:0000313" key="2">
    <source>
        <dbReference type="EMBL" id="KAH3785085.1"/>
    </source>
</evidence>
<sequence>MTSERERDITCPIPRTRTPERERDTICPIPTVRKVSIHEPRESEQIRSYSDVCRSISVRERHSETSVTTYLDFNRSYQ</sequence>